<dbReference type="PANTHER" id="PTHR47971:SF20">
    <property type="entry name" value="KINESIN-LIKE PROTEIN KIF24"/>
    <property type="match status" value="1"/>
</dbReference>
<evidence type="ECO:0000259" key="10">
    <source>
        <dbReference type="PROSITE" id="PS50067"/>
    </source>
</evidence>
<dbReference type="InterPro" id="IPR036961">
    <property type="entry name" value="Kinesin_motor_dom_sf"/>
</dbReference>
<dbReference type="InterPro" id="IPR019821">
    <property type="entry name" value="Kinesin_motor_CS"/>
</dbReference>
<sequence length="1291" mass="146040">MEDSIQLFHLVNFDKNINQNYGCDAQDFIPINGKLSQNSHETSDDKVRNKCRNSQEIRDTLPFNVCRRLIFTNENSANVRLLSGLSSLALSSPVIYVSQSHDVEDGSMKVSRLNKPVQLEIDGKHLGKCVRRRTKKYKLNDNRSLGNYHNNDTIKSEITGGTQKFNCDTISTKNSKKLHTPAYVTPESCKKTFDNKCTKVSIKEKMLNSSLTQPPPVHGTKTTNSYSNIQAWSSPCASNKKQTVGQQITVCVRKRPLSHAECKGGEVDVVTATDGQCVIVHESKETVDLTPYILQHKFYFDHVFGEESSIKEVYQKTAYPLVQHMFRGGNATCFAYGQTGAGKTYTMLGSSAVTPGLYTLAVQDIFAHLTTAHSYPPLLVYVSFFEIYCSQLYDLLDHRKRLFAREDGQKVVHISGLHEIRVDSATSLLEVVSKGTAQRTQGVSGVNPLSSRSHALLQIQLREPNQHTAGRMWFVDLAGSERASDAKERDKRRRMEGAEINQSLLALKECIRSLDKKASHTPFRQSRLTQVLKNSFVGDSMTCMIANISPGHSATEHTLNTLRYADRVKELKRKGDVMGKKGRKTTFSHEPNLIHSSCSTASTPVKTKLAKQSMPLCTNPPTTRFHPGGAPPHSTPKNNRCGEKAQAKEKQRVGNHRVRGWLGLGEIKHQYKNAVEENGTTIKTKSTDKCLVRENSIRPVLVIRQQKEENQHVGETCTSCTAFPKCEPGFHNRDKTESHLWTMQGRKEEEIQWIPPGMQWERSPEMSSVLKTPNERDLQRPDDEKKMHLRRYHQQLQQFVPSSVQFLSTSTCPSITFLTDSPYSSILTQMQDDCEKISDAHSASVKHEACTNPTGRDGVDGRCGSDENWGETLERINKEQYIFEREIRRSTDSTQEARVRKEDSRIAGMEEEDQRWVWEAVAKAGATPTSEETQQFYRCDSEERKVGEERLHGLCVPQSAVWINRHRRTFACLEALHSRDNSNCQFDSSFERTLAEKPISPSRDHTDTLHTLKKVHFESKLFGHNASTHILELQNNVQMAPLGQDREKKLCLESLKSRKYLHNTSATKEEQNESKMQINKTMISENLDFSLNLNCPKTEDNTKKTVVKGFSHADVEEILEYKGKEILLELPQRKTFHPTNSDTVTAANQTQEQSDTQRNACGMGLNKPQPTGFRLASFQHKDNGVKKVIETSASDTSVIAYLQKPVESPRMHAFPLETLNQAEWCVAEAHMELLKGMGKLGLKEEHLLSHQSDMAFGEFVNKLEEIMERKVNCIQSMRAQLQPYLKESHPQ</sequence>
<comment type="subcellular location">
    <subcellularLocation>
        <location evidence="1">Cytoplasm</location>
        <location evidence="1">Cytoskeleton</location>
    </subcellularLocation>
</comment>
<dbReference type="Ensembl" id="ENSORLT00020025412.1">
    <property type="protein sequence ID" value="ENSORLP00020032407.1"/>
    <property type="gene ID" value="ENSORLG00020017938.1"/>
</dbReference>
<evidence type="ECO:0000256" key="3">
    <source>
        <dbReference type="ARBA" id="ARBA00022741"/>
    </source>
</evidence>
<dbReference type="CDD" id="cd01367">
    <property type="entry name" value="KISc_KIF2_like"/>
    <property type="match status" value="1"/>
</dbReference>
<feature type="binding site" evidence="8">
    <location>
        <begin position="337"/>
        <end position="344"/>
    </location>
    <ligand>
        <name>ATP</name>
        <dbReference type="ChEBI" id="CHEBI:30616"/>
    </ligand>
</feature>
<evidence type="ECO:0000256" key="8">
    <source>
        <dbReference type="PROSITE-ProRule" id="PRU00283"/>
    </source>
</evidence>
<proteinExistence type="inferred from homology"/>
<feature type="region of interest" description="Disordered" evidence="9">
    <location>
        <begin position="1137"/>
        <end position="1166"/>
    </location>
</feature>
<dbReference type="PANTHER" id="PTHR47971">
    <property type="entry name" value="KINESIN-RELATED PROTEIN 6"/>
    <property type="match status" value="1"/>
</dbReference>
<keyword evidence="4 8" id="KW-0067">ATP-binding</keyword>
<feature type="compositionally biased region" description="Polar residues" evidence="9">
    <location>
        <begin position="1137"/>
        <end position="1159"/>
    </location>
</feature>
<dbReference type="PROSITE" id="PS50067">
    <property type="entry name" value="KINESIN_MOTOR_2"/>
    <property type="match status" value="1"/>
</dbReference>
<dbReference type="Gene3D" id="3.40.850.10">
    <property type="entry name" value="Kinesin motor domain"/>
    <property type="match status" value="1"/>
</dbReference>
<accession>A0A3P9MHS4</accession>
<dbReference type="InterPro" id="IPR001752">
    <property type="entry name" value="Kinesin_motor_dom"/>
</dbReference>
<protein>
    <recommendedName>
        <fullName evidence="10">Kinesin motor domain-containing protein</fullName>
    </recommendedName>
</protein>
<dbReference type="GO" id="GO:0007019">
    <property type="term" value="P:microtubule depolymerization"/>
    <property type="evidence" value="ECO:0007669"/>
    <property type="project" value="UniProtKB-ARBA"/>
</dbReference>
<dbReference type="Pfam" id="PF00225">
    <property type="entry name" value="Kinesin"/>
    <property type="match status" value="1"/>
</dbReference>
<keyword evidence="6" id="KW-0206">Cytoskeleton</keyword>
<dbReference type="GO" id="GO:0005524">
    <property type="term" value="F:ATP binding"/>
    <property type="evidence" value="ECO:0007669"/>
    <property type="project" value="UniProtKB-UniRule"/>
</dbReference>
<evidence type="ECO:0000256" key="4">
    <source>
        <dbReference type="ARBA" id="ARBA00022840"/>
    </source>
</evidence>
<dbReference type="GO" id="GO:0007018">
    <property type="term" value="P:microtubule-based movement"/>
    <property type="evidence" value="ECO:0007669"/>
    <property type="project" value="InterPro"/>
</dbReference>
<evidence type="ECO:0000313" key="12">
    <source>
        <dbReference type="Proteomes" id="UP000265180"/>
    </source>
</evidence>
<dbReference type="InterPro" id="IPR027640">
    <property type="entry name" value="Kinesin-like_fam"/>
</dbReference>
<dbReference type="GO" id="GO:0008017">
    <property type="term" value="F:microtubule binding"/>
    <property type="evidence" value="ECO:0007669"/>
    <property type="project" value="InterPro"/>
</dbReference>
<evidence type="ECO:0000256" key="5">
    <source>
        <dbReference type="ARBA" id="ARBA00023175"/>
    </source>
</evidence>
<dbReference type="Proteomes" id="UP000265180">
    <property type="component" value="Chromosome 9"/>
</dbReference>
<keyword evidence="3 8" id="KW-0547">Nucleotide-binding</keyword>
<dbReference type="PRINTS" id="PR00380">
    <property type="entry name" value="KINESINHEAVY"/>
</dbReference>
<dbReference type="GO" id="GO:0003777">
    <property type="term" value="F:microtubule motor activity"/>
    <property type="evidence" value="ECO:0007669"/>
    <property type="project" value="InterPro"/>
</dbReference>
<organism evidence="11 12">
    <name type="scientific">Oryzias latipes</name>
    <name type="common">Japanese rice fish</name>
    <name type="synonym">Japanese killifish</name>
    <dbReference type="NCBI Taxonomy" id="8090"/>
    <lineage>
        <taxon>Eukaryota</taxon>
        <taxon>Metazoa</taxon>
        <taxon>Chordata</taxon>
        <taxon>Craniata</taxon>
        <taxon>Vertebrata</taxon>
        <taxon>Euteleostomi</taxon>
        <taxon>Actinopterygii</taxon>
        <taxon>Neopterygii</taxon>
        <taxon>Teleostei</taxon>
        <taxon>Neoteleostei</taxon>
        <taxon>Acanthomorphata</taxon>
        <taxon>Ovalentaria</taxon>
        <taxon>Atherinomorphae</taxon>
        <taxon>Beloniformes</taxon>
        <taxon>Adrianichthyidae</taxon>
        <taxon>Oryziinae</taxon>
        <taxon>Oryzias</taxon>
    </lineage>
</organism>
<reference key="1">
    <citation type="journal article" date="2007" name="Nature">
        <title>The medaka draft genome and insights into vertebrate genome evolution.</title>
        <authorList>
            <person name="Kasahara M."/>
            <person name="Naruse K."/>
            <person name="Sasaki S."/>
            <person name="Nakatani Y."/>
            <person name="Qu W."/>
            <person name="Ahsan B."/>
            <person name="Yamada T."/>
            <person name="Nagayasu Y."/>
            <person name="Doi K."/>
            <person name="Kasai Y."/>
            <person name="Jindo T."/>
            <person name="Kobayashi D."/>
            <person name="Shimada A."/>
            <person name="Toyoda A."/>
            <person name="Kuroki Y."/>
            <person name="Fujiyama A."/>
            <person name="Sasaki T."/>
            <person name="Shimizu A."/>
            <person name="Asakawa S."/>
            <person name="Shimizu N."/>
            <person name="Hashimoto S."/>
            <person name="Yang J."/>
            <person name="Lee Y."/>
            <person name="Matsushima K."/>
            <person name="Sugano S."/>
            <person name="Sakaizumi M."/>
            <person name="Narita T."/>
            <person name="Ohishi K."/>
            <person name="Haga S."/>
            <person name="Ohta F."/>
            <person name="Nomoto H."/>
            <person name="Nogata K."/>
            <person name="Morishita T."/>
            <person name="Endo T."/>
            <person name="Shin-I T."/>
            <person name="Takeda H."/>
            <person name="Morishita S."/>
            <person name="Kohara Y."/>
        </authorList>
    </citation>
    <scope>NUCLEOTIDE SEQUENCE [LARGE SCALE GENOMIC DNA]</scope>
    <source>
        <strain>Hd-rR</strain>
    </source>
</reference>
<dbReference type="PROSITE" id="PS00411">
    <property type="entry name" value="KINESIN_MOTOR_1"/>
    <property type="match status" value="1"/>
</dbReference>
<evidence type="ECO:0000256" key="7">
    <source>
        <dbReference type="ARBA" id="ARBA00061030"/>
    </source>
</evidence>
<keyword evidence="2" id="KW-0493">Microtubule</keyword>
<feature type="domain" description="Kinesin motor" evidence="10">
    <location>
        <begin position="247"/>
        <end position="571"/>
    </location>
</feature>
<evidence type="ECO:0000256" key="6">
    <source>
        <dbReference type="ARBA" id="ARBA00023212"/>
    </source>
</evidence>
<dbReference type="GO" id="GO:0005874">
    <property type="term" value="C:microtubule"/>
    <property type="evidence" value="ECO:0007669"/>
    <property type="project" value="UniProtKB-KW"/>
</dbReference>
<dbReference type="InterPro" id="IPR027417">
    <property type="entry name" value="P-loop_NTPase"/>
</dbReference>
<reference evidence="11 12" key="2">
    <citation type="submission" date="2017-04" db="EMBL/GenBank/DDBJ databases">
        <title>CpG methylation of centromeres and impact of large insertions on vertebrate speciation.</title>
        <authorList>
            <person name="Ichikawa K."/>
            <person name="Yoshimura J."/>
            <person name="Morishita S."/>
        </authorList>
    </citation>
    <scope>NUCLEOTIDE SEQUENCE</scope>
    <source>
        <strain evidence="11 12">HNI</strain>
    </source>
</reference>
<evidence type="ECO:0000256" key="2">
    <source>
        <dbReference type="ARBA" id="ARBA00022701"/>
    </source>
</evidence>
<evidence type="ECO:0000256" key="9">
    <source>
        <dbReference type="SAM" id="MobiDB-lite"/>
    </source>
</evidence>
<comment type="similarity">
    <text evidence="7">Belongs to the TRAFAC class myosin-kinesin ATPase superfamily. Kinesin family. KIN-13 subfamily.</text>
</comment>
<dbReference type="SMART" id="SM00129">
    <property type="entry name" value="KISc"/>
    <property type="match status" value="1"/>
</dbReference>
<evidence type="ECO:0000256" key="1">
    <source>
        <dbReference type="ARBA" id="ARBA00004245"/>
    </source>
</evidence>
<evidence type="ECO:0000313" key="11">
    <source>
        <dbReference type="Ensembl" id="ENSORLP00020032386.1"/>
    </source>
</evidence>
<dbReference type="FunFam" id="3.40.850.10:FF:000012">
    <property type="entry name" value="Kinesin-like protein"/>
    <property type="match status" value="1"/>
</dbReference>
<feature type="region of interest" description="Disordered" evidence="9">
    <location>
        <begin position="622"/>
        <end position="645"/>
    </location>
</feature>
<dbReference type="Ensembl" id="ENSORLT00020025278.1">
    <property type="protein sequence ID" value="ENSORLP00020032386.1"/>
    <property type="gene ID" value="ENSORLG00020017938.1"/>
</dbReference>
<keyword evidence="6" id="KW-0963">Cytoplasm</keyword>
<name>A0A3P9MHS4_ORYLA</name>
<dbReference type="SUPFAM" id="SSF52540">
    <property type="entry name" value="P-loop containing nucleoside triphosphate hydrolases"/>
    <property type="match status" value="1"/>
</dbReference>
<reference evidence="11" key="3">
    <citation type="submission" date="2025-05" db="UniProtKB">
        <authorList>
            <consortium name="Ensembl"/>
        </authorList>
    </citation>
    <scope>IDENTIFICATION</scope>
    <source>
        <strain evidence="11">HNI</strain>
    </source>
</reference>
<keyword evidence="5 8" id="KW-0505">Motor protein</keyword>